<dbReference type="EMBL" id="UHEN01000001">
    <property type="protein sequence ID" value="SUN04986.1"/>
    <property type="molecule type" value="Genomic_DNA"/>
</dbReference>
<name>A0A380IC69_STRAI</name>
<evidence type="ECO:0000313" key="1">
    <source>
        <dbReference type="EMBL" id="SUN04986.1"/>
    </source>
</evidence>
<protein>
    <submittedName>
        <fullName evidence="1">Uncharacterized protein</fullName>
    </submittedName>
</protein>
<evidence type="ECO:0000313" key="2">
    <source>
        <dbReference type="Proteomes" id="UP000255213"/>
    </source>
</evidence>
<sequence>MYSQLVVNFTVFHYNREVRSKGNGYDKNEEDDSSYSD</sequence>
<proteinExistence type="predicted"/>
<reference evidence="1 2" key="1">
    <citation type="submission" date="2018-06" db="EMBL/GenBank/DDBJ databases">
        <authorList>
            <consortium name="Pathogen Informatics"/>
            <person name="Doyle S."/>
        </authorList>
    </citation>
    <scope>NUCLEOTIDE SEQUENCE [LARGE SCALE GENOMIC DNA]</scope>
    <source>
        <strain evidence="1 2">NCTC12957</strain>
    </source>
</reference>
<organism evidence="1 2">
    <name type="scientific">Streptococcus acidominimus</name>
    <dbReference type="NCBI Taxonomy" id="1326"/>
    <lineage>
        <taxon>Bacteria</taxon>
        <taxon>Bacillati</taxon>
        <taxon>Bacillota</taxon>
        <taxon>Bacilli</taxon>
        <taxon>Lactobacillales</taxon>
        <taxon>Streptococcaceae</taxon>
        <taxon>Streptococcus</taxon>
    </lineage>
</organism>
<dbReference type="AlphaFoldDB" id="A0A380IC69"/>
<gene>
    <name evidence="1" type="ORF">NCTC12957_00081</name>
</gene>
<accession>A0A380IC69</accession>
<dbReference type="Proteomes" id="UP000255213">
    <property type="component" value="Unassembled WGS sequence"/>
</dbReference>